<sequence length="608" mass="68922">MDVRRVAMKKIAIIGAGPFGLSALASLVKTARTLNEETEILVFDPYGPGGSVWRSDQSGEVIMNTVMQHVTLFSEDEGPNLGQWSQNLALSFLASLSVAEQKKFIPETKLAKNDYCSRRYYGLYQRWFFNEIIKKLPENVRITFISEKITDLTIRDENIQLIATKVYLVSDVILATGHSKNEARRGEKKQQLFAKENGLFYQNPGNPADAPLEYLVAGPVIIRGLGLSFYDYLPLLINKWGGKFQEEKGEFIYLPSGKEEQIIVGSGRGLPYHARPTNQKEPGEDAQPQILTPKFMTTFDGSVKELVSLLKKEAELVYYEIALKEANLDLPAFLSEYRQSDASSVLEKYQVPKQIQLDWDKLLKPAQNVSATDFPDFVGKYLQEDIFNAQFGNKTGALAAAIDTFKELQAPFEYMLDHEKFLPKEYYEDFFGTFNRDYSFLTIGAPVIRQKQLLAFFKAGFITFLAPDMTVEQGDSEFIAFSKQDKKRMFKGKNLIEARLPGTSLVRTKNPLLRNMHQKGYLTPHTVTFDGKKHETGALRVSRKTHQVINCKGEIQEHIYCYGIPLEGLDWLNAASPRPKSCDRVFYLANQISETIFKGNDSPISFKQ</sequence>
<dbReference type="SUPFAM" id="SSF51905">
    <property type="entry name" value="FAD/NAD(P)-binding domain"/>
    <property type="match status" value="1"/>
</dbReference>
<name>A0A1L8R996_9ENTE</name>
<comment type="caution">
    <text evidence="2">The sequence shown here is derived from an EMBL/GenBank/DDBJ whole genome shotgun (WGS) entry which is preliminary data.</text>
</comment>
<dbReference type="EMBL" id="JXKG01000002">
    <property type="protein sequence ID" value="OJG16306.1"/>
    <property type="molecule type" value="Genomic_DNA"/>
</dbReference>
<reference evidence="2 3" key="1">
    <citation type="submission" date="2014-12" db="EMBL/GenBank/DDBJ databases">
        <title>Draft genome sequences of 29 type strains of Enterococci.</title>
        <authorList>
            <person name="Zhong Z."/>
            <person name="Sun Z."/>
            <person name="Liu W."/>
            <person name="Zhang W."/>
            <person name="Zhang H."/>
        </authorList>
    </citation>
    <scope>NUCLEOTIDE SEQUENCE [LARGE SCALE GENOMIC DNA]</scope>
    <source>
        <strain evidence="2 3">DSM 21207</strain>
    </source>
</reference>
<dbReference type="Pfam" id="PF13454">
    <property type="entry name" value="NAD_binding_9"/>
    <property type="match status" value="1"/>
</dbReference>
<dbReference type="InterPro" id="IPR038732">
    <property type="entry name" value="HpyO/CreE_NAD-binding"/>
</dbReference>
<evidence type="ECO:0000313" key="3">
    <source>
        <dbReference type="Proteomes" id="UP000182835"/>
    </source>
</evidence>
<protein>
    <recommendedName>
        <fullName evidence="1">FAD-dependent urate hydroxylase HpyO/Asp monooxygenase CreE-like FAD/NAD(P)-binding domain-containing protein</fullName>
    </recommendedName>
</protein>
<feature type="domain" description="FAD-dependent urate hydroxylase HpyO/Asp monooxygenase CreE-like FAD/NAD(P)-binding" evidence="1">
    <location>
        <begin position="12"/>
        <end position="178"/>
    </location>
</feature>
<dbReference type="PANTHER" id="PTHR40254">
    <property type="entry name" value="BLR0577 PROTEIN"/>
    <property type="match status" value="1"/>
</dbReference>
<accession>A0A1L8R996</accession>
<dbReference type="Proteomes" id="UP000182835">
    <property type="component" value="Unassembled WGS sequence"/>
</dbReference>
<evidence type="ECO:0000313" key="2">
    <source>
        <dbReference type="EMBL" id="OJG16306.1"/>
    </source>
</evidence>
<dbReference type="PANTHER" id="PTHR40254:SF1">
    <property type="entry name" value="BLR0577 PROTEIN"/>
    <property type="match status" value="1"/>
</dbReference>
<dbReference type="InterPro" id="IPR036188">
    <property type="entry name" value="FAD/NAD-bd_sf"/>
</dbReference>
<organism evidence="2 3">
    <name type="scientific">Enterococcus canintestini</name>
    <dbReference type="NCBI Taxonomy" id="317010"/>
    <lineage>
        <taxon>Bacteria</taxon>
        <taxon>Bacillati</taxon>
        <taxon>Bacillota</taxon>
        <taxon>Bacilli</taxon>
        <taxon>Lactobacillales</taxon>
        <taxon>Enterococcaceae</taxon>
        <taxon>Enterococcus</taxon>
    </lineage>
</organism>
<gene>
    <name evidence="2" type="ORF">RU96_GL001048</name>
</gene>
<dbReference type="STRING" id="317010.RU96_GL001048"/>
<dbReference type="InterPro" id="IPR052189">
    <property type="entry name" value="L-asp_N-monooxygenase_NS-form"/>
</dbReference>
<proteinExistence type="predicted"/>
<evidence type="ECO:0000259" key="1">
    <source>
        <dbReference type="Pfam" id="PF13454"/>
    </source>
</evidence>
<dbReference type="AlphaFoldDB" id="A0A1L8R996"/>